<keyword evidence="3" id="KW-1185">Reference proteome</keyword>
<name>A0A2N7W4J8_9BURK</name>
<dbReference type="Proteomes" id="UP000235347">
    <property type="component" value="Unassembled WGS sequence"/>
</dbReference>
<keyword evidence="1" id="KW-1133">Transmembrane helix</keyword>
<evidence type="ECO:0000256" key="1">
    <source>
        <dbReference type="SAM" id="Phobius"/>
    </source>
</evidence>
<evidence type="ECO:0000313" key="3">
    <source>
        <dbReference type="Proteomes" id="UP000235347"/>
    </source>
</evidence>
<protein>
    <submittedName>
        <fullName evidence="2">Uncharacterized protein</fullName>
    </submittedName>
</protein>
<dbReference type="EMBL" id="PNYB01000010">
    <property type="protein sequence ID" value="PMS24331.1"/>
    <property type="molecule type" value="Genomic_DNA"/>
</dbReference>
<dbReference type="AlphaFoldDB" id="A0A2N7W4J8"/>
<sequence>MLHDTANRDHDSAREAVKRLRENVDVWPKRSGRDGFTIAGSQSSVHTKFATNAADEKENKERFRLQIFACAPATNVAAGFFVIPFQIR</sequence>
<comment type="caution">
    <text evidence="2">The sequence shown here is derived from an EMBL/GenBank/DDBJ whole genome shotgun (WGS) entry which is preliminary data.</text>
</comment>
<evidence type="ECO:0000313" key="2">
    <source>
        <dbReference type="EMBL" id="PMS24331.1"/>
    </source>
</evidence>
<accession>A0A2N7W4J8</accession>
<proteinExistence type="predicted"/>
<keyword evidence="1" id="KW-0472">Membrane</keyword>
<reference evidence="2 3" key="1">
    <citation type="submission" date="2018-01" db="EMBL/GenBank/DDBJ databases">
        <title>Whole genome analyses suggest that Burkholderia sensu lato contains two further novel genera in the rhizoxinica-symbiotica group Mycetohabitans gen. nov., and Trinickia gen. nov.: implications for the evolution of diazotrophy and nodulation in the Burkholderiaceae.</title>
        <authorList>
            <person name="Estrada-de los Santos P."/>
            <person name="Palmer M."/>
            <person name="Chavez-Ramirez B."/>
            <person name="Beukes C."/>
            <person name="Steenkamp E.T."/>
            <person name="Hirsch A.M."/>
            <person name="Manyaka P."/>
            <person name="Maluk M."/>
            <person name="Lafos M."/>
            <person name="Crook M."/>
            <person name="Gross E."/>
            <person name="Simon M.F."/>
            <person name="Bueno dos Reis Junior F."/>
            <person name="Poole P.S."/>
            <person name="Venter S.N."/>
            <person name="James E.K."/>
        </authorList>
    </citation>
    <scope>NUCLEOTIDE SEQUENCE [LARGE SCALE GENOMIC DNA]</scope>
    <source>
        <strain evidence="2 3">GP25-8</strain>
    </source>
</reference>
<organism evidence="2 3">
    <name type="scientific">Trinickia soli</name>
    <dbReference type="NCBI Taxonomy" id="380675"/>
    <lineage>
        <taxon>Bacteria</taxon>
        <taxon>Pseudomonadati</taxon>
        <taxon>Pseudomonadota</taxon>
        <taxon>Betaproteobacteria</taxon>
        <taxon>Burkholderiales</taxon>
        <taxon>Burkholderiaceae</taxon>
        <taxon>Trinickia</taxon>
    </lineage>
</organism>
<keyword evidence="1" id="KW-0812">Transmembrane</keyword>
<feature type="transmembrane region" description="Helical" evidence="1">
    <location>
        <begin position="67"/>
        <end position="87"/>
    </location>
</feature>
<gene>
    <name evidence="2" type="ORF">C0Z19_13735</name>
</gene>